<feature type="region of interest" description="Disordered" evidence="1">
    <location>
        <begin position="33"/>
        <end position="52"/>
    </location>
</feature>
<accession>A0A151XH02</accession>
<gene>
    <name evidence="2" type="ORF">ALC60_01261</name>
</gene>
<dbReference type="Proteomes" id="UP000075809">
    <property type="component" value="Unassembled WGS sequence"/>
</dbReference>
<reference evidence="2 3" key="1">
    <citation type="submission" date="2015-09" db="EMBL/GenBank/DDBJ databases">
        <title>Trachymyrmex zeteki WGS genome.</title>
        <authorList>
            <person name="Nygaard S."/>
            <person name="Hu H."/>
            <person name="Boomsma J."/>
            <person name="Zhang G."/>
        </authorList>
    </citation>
    <scope>NUCLEOTIDE SEQUENCE [LARGE SCALE GENOMIC DNA]</scope>
    <source>
        <strain evidence="2">Tzet28-1</strain>
        <tissue evidence="2">Whole body</tissue>
    </source>
</reference>
<organism evidence="2 3">
    <name type="scientific">Mycetomoellerius zeteki</name>
    <dbReference type="NCBI Taxonomy" id="64791"/>
    <lineage>
        <taxon>Eukaryota</taxon>
        <taxon>Metazoa</taxon>
        <taxon>Ecdysozoa</taxon>
        <taxon>Arthropoda</taxon>
        <taxon>Hexapoda</taxon>
        <taxon>Insecta</taxon>
        <taxon>Pterygota</taxon>
        <taxon>Neoptera</taxon>
        <taxon>Endopterygota</taxon>
        <taxon>Hymenoptera</taxon>
        <taxon>Apocrita</taxon>
        <taxon>Aculeata</taxon>
        <taxon>Formicoidea</taxon>
        <taxon>Formicidae</taxon>
        <taxon>Myrmicinae</taxon>
        <taxon>Mycetomoellerius</taxon>
    </lineage>
</organism>
<keyword evidence="3" id="KW-1185">Reference proteome</keyword>
<proteinExistence type="predicted"/>
<feature type="compositionally biased region" description="Basic residues" evidence="1">
    <location>
        <begin position="39"/>
        <end position="48"/>
    </location>
</feature>
<protein>
    <submittedName>
        <fullName evidence="2">Uncharacterized protein</fullName>
    </submittedName>
</protein>
<dbReference type="AlphaFoldDB" id="A0A151XH02"/>
<sequence length="153" mass="18054">MWGIGIKREPPVDVSVRQEQGAFLSDYKKIKTSESRRETTRRKKRFKSRVPSNGWTQQRYKVRLKIFQKRNSLDPCLPRIVELIQPRGEKMRSKLLKFVADEGEFLLQLKSSCSHNCSSKLPIAETKSYPTKMNESSLIRDQYLRKQPCKKHR</sequence>
<evidence type="ECO:0000256" key="1">
    <source>
        <dbReference type="SAM" id="MobiDB-lite"/>
    </source>
</evidence>
<evidence type="ECO:0000313" key="2">
    <source>
        <dbReference type="EMBL" id="KYQ59595.1"/>
    </source>
</evidence>
<evidence type="ECO:0000313" key="3">
    <source>
        <dbReference type="Proteomes" id="UP000075809"/>
    </source>
</evidence>
<name>A0A151XH02_9HYME</name>
<dbReference type="EMBL" id="KQ982138">
    <property type="protein sequence ID" value="KYQ59595.1"/>
    <property type="molecule type" value="Genomic_DNA"/>
</dbReference>